<accession>A0A837DVC8</accession>
<dbReference type="Pfam" id="PF01048">
    <property type="entry name" value="PNP_UDP_1"/>
    <property type="match status" value="1"/>
</dbReference>
<sequence length="238" mass="25407">MLKAMKGNDNMRYGIICAMDEELKDLLENLEDRTDKKVGGTEFYTGKIKGKEVVLVRCGIGKVQSGITTALMIVEFNVDCVINSGSAGGIGNGLHVGDVVLSTGAAYHDADATAFGYKKGQLPGQPQIFEADKKLVSRLEKAAQKTKLNVKTGLIVTGDQFVSSDEAIAQIKAIYPEALCCEMEGAAIAQAAYQLRTPFVVVRAMSDNGNGDAAQSFDEFIIDAGKRSAKMIMALLAD</sequence>
<dbReference type="GO" id="GO:0019509">
    <property type="term" value="P:L-methionine salvage from methylthioadenosine"/>
    <property type="evidence" value="ECO:0007669"/>
    <property type="project" value="UniProtKB-UniPathway"/>
</dbReference>
<dbReference type="NCBIfam" id="TIGR01704">
    <property type="entry name" value="MTA_SAH-Nsdase"/>
    <property type="match status" value="1"/>
</dbReference>
<evidence type="ECO:0000313" key="9">
    <source>
        <dbReference type="Proteomes" id="UP000031011"/>
    </source>
</evidence>
<dbReference type="EC" id="3.2.2.9" evidence="2"/>
<dbReference type="UniPathway" id="UPA00904">
    <property type="reaction ID" value="UER00871"/>
</dbReference>
<dbReference type="InterPro" id="IPR010049">
    <property type="entry name" value="MTA_SAH_Nsdase"/>
</dbReference>
<evidence type="ECO:0000256" key="1">
    <source>
        <dbReference type="ARBA" id="ARBA00004945"/>
    </source>
</evidence>
<comment type="pathway">
    <text evidence="1">Amino-acid biosynthesis; L-methionine biosynthesis via salvage pathway; S-methyl-5-thio-alpha-D-ribose 1-phosphate from S-methyl-5'-thioadenosine (hydrolase route): step 1/2.</text>
</comment>
<evidence type="ECO:0000259" key="7">
    <source>
        <dbReference type="Pfam" id="PF01048"/>
    </source>
</evidence>
<comment type="caution">
    <text evidence="8">The sequence shown here is derived from an EMBL/GenBank/DDBJ whole genome shotgun (WGS) entry which is preliminary data.</text>
</comment>
<comment type="catalytic activity">
    <reaction evidence="6">
        <text>5'-deoxyadenosine + H2O = 5-deoxy-D-ribose + adenine</text>
        <dbReference type="Rhea" id="RHEA:29859"/>
        <dbReference type="ChEBI" id="CHEBI:15377"/>
        <dbReference type="ChEBI" id="CHEBI:16708"/>
        <dbReference type="ChEBI" id="CHEBI:17319"/>
        <dbReference type="ChEBI" id="CHEBI:149540"/>
        <dbReference type="EC" id="3.2.2.9"/>
    </reaction>
    <physiologicalReaction direction="left-to-right" evidence="6">
        <dbReference type="Rhea" id="RHEA:29860"/>
    </physiologicalReaction>
</comment>
<dbReference type="GO" id="GO:0019284">
    <property type="term" value="P:L-methionine salvage from S-adenosylmethionine"/>
    <property type="evidence" value="ECO:0007669"/>
    <property type="project" value="TreeGrafter"/>
</dbReference>
<dbReference type="NCBIfam" id="NF004079">
    <property type="entry name" value="PRK05584.1"/>
    <property type="match status" value="1"/>
</dbReference>
<dbReference type="GO" id="GO:0009164">
    <property type="term" value="P:nucleoside catabolic process"/>
    <property type="evidence" value="ECO:0007669"/>
    <property type="project" value="InterPro"/>
</dbReference>
<dbReference type="FunFam" id="3.40.50.1580:FF:000001">
    <property type="entry name" value="MTA/SAH nucleosidase family protein"/>
    <property type="match status" value="1"/>
</dbReference>
<evidence type="ECO:0000256" key="4">
    <source>
        <dbReference type="ARBA" id="ARBA00022801"/>
    </source>
</evidence>
<dbReference type="Proteomes" id="UP000031011">
    <property type="component" value="Unassembled WGS sequence"/>
</dbReference>
<dbReference type="EMBL" id="AWYA01000081">
    <property type="protein sequence ID" value="KIC04764.1"/>
    <property type="molecule type" value="Genomic_DNA"/>
</dbReference>
<dbReference type="Gene3D" id="3.40.50.1580">
    <property type="entry name" value="Nucleoside phosphorylase domain"/>
    <property type="match status" value="1"/>
</dbReference>
<proteinExistence type="predicted"/>
<reference evidence="8 9" key="1">
    <citation type="journal article" date="2015" name="BMC Microbiol.">
        <title>Lactobacillus ruminis strains cluster according to their mammalian gut source.</title>
        <authorList>
            <person name="O' Donnell M.M."/>
            <person name="Harris H.M."/>
            <person name="Lynch D.B."/>
            <person name="Ross R.P."/>
            <person name="O'Toole P.W."/>
        </authorList>
    </citation>
    <scope>NUCLEOTIDE SEQUENCE [LARGE SCALE GENOMIC DNA]</scope>
    <source>
        <strain evidence="8 9">DPC 6832</strain>
    </source>
</reference>
<dbReference type="InterPro" id="IPR035994">
    <property type="entry name" value="Nucleoside_phosphorylase_sf"/>
</dbReference>
<dbReference type="SUPFAM" id="SSF53167">
    <property type="entry name" value="Purine and uridine phosphorylases"/>
    <property type="match status" value="1"/>
</dbReference>
<dbReference type="PANTHER" id="PTHR46832">
    <property type="entry name" value="5'-METHYLTHIOADENOSINE/S-ADENOSYLHOMOCYSTEINE NUCLEOSIDASE"/>
    <property type="match status" value="1"/>
</dbReference>
<dbReference type="InterPro" id="IPR000845">
    <property type="entry name" value="Nucleoside_phosphorylase_d"/>
</dbReference>
<keyword evidence="3" id="KW-0028">Amino-acid biosynthesis</keyword>
<dbReference type="GO" id="GO:0008930">
    <property type="term" value="F:methylthioadenosine nucleosidase activity"/>
    <property type="evidence" value="ECO:0007669"/>
    <property type="project" value="InterPro"/>
</dbReference>
<keyword evidence="5" id="KW-0486">Methionine biosynthesis</keyword>
<dbReference type="GO" id="GO:0008782">
    <property type="term" value="F:adenosylhomocysteine nucleosidase activity"/>
    <property type="evidence" value="ECO:0007669"/>
    <property type="project" value="UniProtKB-EC"/>
</dbReference>
<evidence type="ECO:0000256" key="6">
    <source>
        <dbReference type="ARBA" id="ARBA00050313"/>
    </source>
</evidence>
<dbReference type="CDD" id="cd09008">
    <property type="entry name" value="MTAN"/>
    <property type="match status" value="1"/>
</dbReference>
<evidence type="ECO:0000256" key="5">
    <source>
        <dbReference type="ARBA" id="ARBA00023167"/>
    </source>
</evidence>
<evidence type="ECO:0000313" key="8">
    <source>
        <dbReference type="EMBL" id="KIC04764.1"/>
    </source>
</evidence>
<keyword evidence="4" id="KW-0378">Hydrolase</keyword>
<feature type="domain" description="Nucleoside phosphorylase" evidence="7">
    <location>
        <begin position="12"/>
        <end position="236"/>
    </location>
</feature>
<evidence type="ECO:0000256" key="3">
    <source>
        <dbReference type="ARBA" id="ARBA00022605"/>
    </source>
</evidence>
<protein>
    <recommendedName>
        <fullName evidence="2">adenosylhomocysteine nucleosidase</fullName>
        <ecNumber evidence="2">3.2.2.9</ecNumber>
    </recommendedName>
</protein>
<gene>
    <name evidence="8" type="ORF">LRN_1130</name>
</gene>
<evidence type="ECO:0000256" key="2">
    <source>
        <dbReference type="ARBA" id="ARBA00011974"/>
    </source>
</evidence>
<organism evidence="8 9">
    <name type="scientific">Ligilactobacillus ruminis DPC 6832</name>
    <dbReference type="NCBI Taxonomy" id="1402208"/>
    <lineage>
        <taxon>Bacteria</taxon>
        <taxon>Bacillati</taxon>
        <taxon>Bacillota</taxon>
        <taxon>Bacilli</taxon>
        <taxon>Lactobacillales</taxon>
        <taxon>Lactobacillaceae</taxon>
        <taxon>Ligilactobacillus</taxon>
    </lineage>
</organism>
<dbReference type="AlphaFoldDB" id="A0A837DVC8"/>
<name>A0A837DVC8_9LACO</name>
<dbReference type="GO" id="GO:0005829">
    <property type="term" value="C:cytosol"/>
    <property type="evidence" value="ECO:0007669"/>
    <property type="project" value="TreeGrafter"/>
</dbReference>
<dbReference type="PANTHER" id="PTHR46832:SF1">
    <property type="entry name" value="5'-METHYLTHIOADENOSINE_S-ADENOSYLHOMOCYSTEINE NUCLEOSIDASE"/>
    <property type="match status" value="1"/>
</dbReference>